<keyword evidence="4" id="KW-1185">Reference proteome</keyword>
<proteinExistence type="predicted"/>
<evidence type="ECO:0000256" key="2">
    <source>
        <dbReference type="SAM" id="Phobius"/>
    </source>
</evidence>
<accession>A0A1Y2HBG0</accession>
<dbReference type="OrthoDB" id="10655804at2759"/>
<organism evidence="3 4">
    <name type="scientific">Catenaria anguillulae PL171</name>
    <dbReference type="NCBI Taxonomy" id="765915"/>
    <lineage>
        <taxon>Eukaryota</taxon>
        <taxon>Fungi</taxon>
        <taxon>Fungi incertae sedis</taxon>
        <taxon>Blastocladiomycota</taxon>
        <taxon>Blastocladiomycetes</taxon>
        <taxon>Blastocladiales</taxon>
        <taxon>Catenariaceae</taxon>
        <taxon>Catenaria</taxon>
    </lineage>
</organism>
<dbReference type="AlphaFoldDB" id="A0A1Y2HBG0"/>
<evidence type="ECO:0000313" key="3">
    <source>
        <dbReference type="EMBL" id="ORZ31271.1"/>
    </source>
</evidence>
<gene>
    <name evidence="3" type="ORF">BCR44DRAFT_346504</name>
</gene>
<keyword evidence="2" id="KW-1133">Transmembrane helix</keyword>
<feature type="compositionally biased region" description="Basic and acidic residues" evidence="1">
    <location>
        <begin position="200"/>
        <end position="211"/>
    </location>
</feature>
<evidence type="ECO:0000313" key="4">
    <source>
        <dbReference type="Proteomes" id="UP000193411"/>
    </source>
</evidence>
<dbReference type="Proteomes" id="UP000193411">
    <property type="component" value="Unassembled WGS sequence"/>
</dbReference>
<keyword evidence="2" id="KW-0812">Transmembrane</keyword>
<dbReference type="EMBL" id="MCFL01000062">
    <property type="protein sequence ID" value="ORZ31271.1"/>
    <property type="molecule type" value="Genomic_DNA"/>
</dbReference>
<sequence>MVKRGVAVIVCTVIRRDTDAEYLLNLMVVATILYLYTLEHWNTRPLRSRFENNFRFVSYISAFALCMASTLKLQESHPEHSFINRTRLVFLGIFLAIPCVLAPWYGLFVILNLRKQALVGLHARNQRRTSSLLASRLRLDEMGDEHALKLMSWYRVIGSATDFDTSADILQKPSQAALVPSSVSSERSPMTPSASGSMARKSDSLVADGKRTMTRPIRSILQSVNDVEDMSVASAPHTQVGKQ</sequence>
<feature type="transmembrane region" description="Helical" evidence="2">
    <location>
        <begin position="22"/>
        <end position="41"/>
    </location>
</feature>
<feature type="transmembrane region" description="Helical" evidence="2">
    <location>
        <begin position="53"/>
        <end position="71"/>
    </location>
</feature>
<protein>
    <submittedName>
        <fullName evidence="3">Uncharacterized protein</fullName>
    </submittedName>
</protein>
<name>A0A1Y2HBG0_9FUNG</name>
<feature type="region of interest" description="Disordered" evidence="1">
    <location>
        <begin position="180"/>
        <end position="212"/>
    </location>
</feature>
<evidence type="ECO:0000256" key="1">
    <source>
        <dbReference type="SAM" id="MobiDB-lite"/>
    </source>
</evidence>
<feature type="transmembrane region" description="Helical" evidence="2">
    <location>
        <begin position="91"/>
        <end position="111"/>
    </location>
</feature>
<comment type="caution">
    <text evidence="3">The sequence shown here is derived from an EMBL/GenBank/DDBJ whole genome shotgun (WGS) entry which is preliminary data.</text>
</comment>
<keyword evidence="2" id="KW-0472">Membrane</keyword>
<feature type="compositionally biased region" description="Polar residues" evidence="1">
    <location>
        <begin position="181"/>
        <end position="196"/>
    </location>
</feature>
<reference evidence="3 4" key="1">
    <citation type="submission" date="2016-07" db="EMBL/GenBank/DDBJ databases">
        <title>Pervasive Adenine N6-methylation of Active Genes in Fungi.</title>
        <authorList>
            <consortium name="DOE Joint Genome Institute"/>
            <person name="Mondo S.J."/>
            <person name="Dannebaum R.O."/>
            <person name="Kuo R.C."/>
            <person name="Labutti K."/>
            <person name="Haridas S."/>
            <person name="Kuo A."/>
            <person name="Salamov A."/>
            <person name="Ahrendt S.R."/>
            <person name="Lipzen A."/>
            <person name="Sullivan W."/>
            <person name="Andreopoulos W.B."/>
            <person name="Clum A."/>
            <person name="Lindquist E."/>
            <person name="Daum C."/>
            <person name="Ramamoorthy G.K."/>
            <person name="Gryganskyi A."/>
            <person name="Culley D."/>
            <person name="Magnuson J.K."/>
            <person name="James T.Y."/>
            <person name="O'Malley M.A."/>
            <person name="Stajich J.E."/>
            <person name="Spatafora J.W."/>
            <person name="Visel A."/>
            <person name="Grigoriev I.V."/>
        </authorList>
    </citation>
    <scope>NUCLEOTIDE SEQUENCE [LARGE SCALE GENOMIC DNA]</scope>
    <source>
        <strain evidence="3 4">PL171</strain>
    </source>
</reference>